<dbReference type="OrthoDB" id="4133763at2759"/>
<dbReference type="InterPro" id="IPR036852">
    <property type="entry name" value="Peptidase_S8/S53_dom_sf"/>
</dbReference>
<organism evidence="9 10">
    <name type="scientific">Fonsecaea monophora</name>
    <dbReference type="NCBI Taxonomy" id="254056"/>
    <lineage>
        <taxon>Eukaryota</taxon>
        <taxon>Fungi</taxon>
        <taxon>Dikarya</taxon>
        <taxon>Ascomycota</taxon>
        <taxon>Pezizomycotina</taxon>
        <taxon>Eurotiomycetes</taxon>
        <taxon>Chaetothyriomycetidae</taxon>
        <taxon>Chaetothyriales</taxon>
        <taxon>Herpotrichiellaceae</taxon>
        <taxon>Fonsecaea</taxon>
    </lineage>
</organism>
<dbReference type="EMBL" id="LVKK01000033">
    <property type="protein sequence ID" value="OAG40477.1"/>
    <property type="molecule type" value="Genomic_DNA"/>
</dbReference>
<sequence length="1159" mass="130224">MEDEVSLDDSLNGIDSESSDEDVDELGEGEGGEITAKALTDVPNEETRFLAQSWEERWKEVMELLATGKARWDESGDPHTDLLEDYKKEVLKGRDEREKTTPTILHMLAKNLKANDFKNVPDNILKKVILYLLQPRENTSLTTETKLSEEDPILKVAMNFDNDKFIDYILALAPGKLPDLLDARDAAQSNCLHYAFKVQLHKVIHKVPRTRQKMQVVQPKRPSLTNTLKILAQFVKNAKAKTIAAIDKEGNTPVHYALDYELCSMKSKAENYGRIVKHLILRSDQLRKQMPANEFNLKNESPYLYFLRTKKEWIGENKKPPREEKSIIKLPKKDTTSGAKETKEIKEPEAIREINNDAETDPPQPLEKGAKMPGAIAPTEYQGVSEVQPTGSILQPQRREKPTTAPGTKKLNQSYPGSRVIPPTAAEPTPTTAKAYPASLNANNTPPEPLARQKTLTFEHILAEVPSGFATQPILLPKTQIPENEKQSAPSRSNANTKDAGAVAEEIREFLKLHYIRTRSEMEAKELLYGKVASDKNLYFDATNHRLKSVDQVCDLIEKLSASKFEDTLSYVNIPALSHVQDKASTPKQDGGSQQENPCLGHSSLVSVFDKLVSVDVRNILRLHVEDRDPDVPAHTDAAIERAILGQEFFGSGNTRKEAIKVELWDWKKIDLSIDVIRFAAPEVVQVNLYWSGNKTVLTAWACAEGIPLLHRVSQGKLKTVILHATPGIESRERMIKMIENFKKEIKERTEEKVKVEHRLYMEGFPVGSKLDDDGHATAGGSQGAPQHDWVETMVKFRHTLSSLHGLLGDKAPEPQRIKVALIDDGVDLSNLDTYGKVVKASGLSYCPPSKRMEKPWHESTNGHGTIMANMIVRINPWVSLDVMRIHDSKWHHPDGEVRTINAGSAAKAIEGAILRQADIISMSWTIRNLAQKQSASSSNQNDKSGKDEIKSPQEIAINALQTAIDRAREAKILMFCSAADDIKILGKDSLPFSRAPDYIFRIGAALNKGQRDPESEDPKSMTYYFPGNQVAEEWNPRSGKTVQYHNGSSVSTALAAGFASLIMYMNNMMRARYKPIRTEPKEYDTFDEWARGLKDSGNMRRAFNNNNNRRPNTDPKFLPVWSTFGEVAERINNEIDRERKLGELEKLVRSLCHWLDND</sequence>
<feature type="region of interest" description="Disordered" evidence="7">
    <location>
        <begin position="334"/>
        <end position="372"/>
    </location>
</feature>
<keyword evidence="4" id="KW-0720">Serine protease</keyword>
<evidence type="ECO:0000313" key="10">
    <source>
        <dbReference type="Proteomes" id="UP000077002"/>
    </source>
</evidence>
<dbReference type="GO" id="GO:0004252">
    <property type="term" value="F:serine-type endopeptidase activity"/>
    <property type="evidence" value="ECO:0007669"/>
    <property type="project" value="InterPro"/>
</dbReference>
<evidence type="ECO:0000256" key="6">
    <source>
        <dbReference type="SAM" id="Coils"/>
    </source>
</evidence>
<evidence type="ECO:0000256" key="3">
    <source>
        <dbReference type="ARBA" id="ARBA00022801"/>
    </source>
</evidence>
<evidence type="ECO:0000256" key="7">
    <source>
        <dbReference type="SAM" id="MobiDB-lite"/>
    </source>
</evidence>
<feature type="compositionally biased region" description="Basic and acidic residues" evidence="7">
    <location>
        <begin position="334"/>
        <end position="355"/>
    </location>
</feature>
<feature type="compositionally biased region" description="Polar residues" evidence="7">
    <location>
        <begin position="385"/>
        <end position="395"/>
    </location>
</feature>
<evidence type="ECO:0000256" key="4">
    <source>
        <dbReference type="ARBA" id="ARBA00022825"/>
    </source>
</evidence>
<comment type="caution">
    <text evidence="9">The sequence shown here is derived from an EMBL/GenBank/DDBJ whole genome shotgun (WGS) entry which is preliminary data.</text>
</comment>
<protein>
    <recommendedName>
        <fullName evidence="8">Peptidase S8/S53 domain-containing protein</fullName>
    </recommendedName>
</protein>
<evidence type="ECO:0000256" key="1">
    <source>
        <dbReference type="ARBA" id="ARBA00022670"/>
    </source>
</evidence>
<dbReference type="CDD" id="cd07491">
    <property type="entry name" value="Peptidases_S8_7"/>
    <property type="match status" value="1"/>
</dbReference>
<feature type="region of interest" description="Disordered" evidence="7">
    <location>
        <begin position="1"/>
        <end position="41"/>
    </location>
</feature>
<proteinExistence type="predicted"/>
<dbReference type="InterPro" id="IPR015500">
    <property type="entry name" value="Peptidase_S8_subtilisin-rel"/>
</dbReference>
<keyword evidence="3" id="KW-0378">Hydrolase</keyword>
<keyword evidence="5" id="KW-0865">Zymogen</keyword>
<evidence type="ECO:0000256" key="5">
    <source>
        <dbReference type="ARBA" id="ARBA00023145"/>
    </source>
</evidence>
<evidence type="ECO:0000259" key="8">
    <source>
        <dbReference type="Pfam" id="PF00082"/>
    </source>
</evidence>
<name>A0A177F8C9_9EURO</name>
<feature type="region of interest" description="Disordered" evidence="7">
    <location>
        <begin position="932"/>
        <end position="951"/>
    </location>
</feature>
<dbReference type="Pfam" id="PF00082">
    <property type="entry name" value="Peptidase_S8"/>
    <property type="match status" value="1"/>
</dbReference>
<keyword evidence="1" id="KW-0645">Protease</keyword>
<feature type="domain" description="Peptidase S8/S53" evidence="8">
    <location>
        <begin position="818"/>
        <end position="1071"/>
    </location>
</feature>
<dbReference type="GO" id="GO:0006508">
    <property type="term" value="P:proteolysis"/>
    <property type="evidence" value="ECO:0007669"/>
    <property type="project" value="UniProtKB-KW"/>
</dbReference>
<keyword evidence="6" id="KW-0175">Coiled coil</keyword>
<feature type="coiled-coil region" evidence="6">
    <location>
        <begin position="732"/>
        <end position="759"/>
    </location>
</feature>
<keyword evidence="10" id="KW-1185">Reference proteome</keyword>
<accession>A0A177F8C9</accession>
<evidence type="ECO:0000313" key="9">
    <source>
        <dbReference type="EMBL" id="OAG40477.1"/>
    </source>
</evidence>
<dbReference type="GeneID" id="34600544"/>
<dbReference type="PRINTS" id="PR00723">
    <property type="entry name" value="SUBTILISIN"/>
</dbReference>
<dbReference type="SUPFAM" id="SSF52743">
    <property type="entry name" value="Subtilisin-like"/>
    <property type="match status" value="1"/>
</dbReference>
<dbReference type="Gene3D" id="3.40.50.200">
    <property type="entry name" value="Peptidase S8/S53 domain"/>
    <property type="match status" value="1"/>
</dbReference>
<dbReference type="AlphaFoldDB" id="A0A177F8C9"/>
<evidence type="ECO:0000256" key="2">
    <source>
        <dbReference type="ARBA" id="ARBA00022729"/>
    </source>
</evidence>
<dbReference type="RefSeq" id="XP_022512429.1">
    <property type="nucleotide sequence ID" value="XM_022655347.1"/>
</dbReference>
<feature type="compositionally biased region" description="Low complexity" evidence="7">
    <location>
        <begin position="422"/>
        <end position="438"/>
    </location>
</feature>
<reference evidence="9 10" key="1">
    <citation type="submission" date="2016-03" db="EMBL/GenBank/DDBJ databases">
        <title>Draft genome sequence of the Fonsecaea monophora CBS 269.37.</title>
        <authorList>
            <person name="Bombassaro A."/>
            <person name="Vinicius W.A."/>
            <person name="De Hoog S."/>
            <person name="Sun J."/>
            <person name="Souza E.M."/>
            <person name="Raittz R.T."/>
            <person name="Costa F."/>
            <person name="Leao A.C."/>
            <person name="Tadra-Sfeir M.Z."/>
            <person name="Baura V."/>
            <person name="Balsanelli E."/>
            <person name="Pedrosa F.O."/>
            <person name="Moreno L.F."/>
            <person name="Steffens M.B."/>
            <person name="Xi L."/>
            <person name="Bocca A.L."/>
            <person name="Felipe M.S."/>
            <person name="Teixeira M."/>
            <person name="Telles Filho F.Q."/>
            <person name="Azevedo C.M."/>
            <person name="Gomes R."/>
            <person name="Vicente V.A."/>
        </authorList>
    </citation>
    <scope>NUCLEOTIDE SEQUENCE [LARGE SCALE GENOMIC DNA]</scope>
    <source>
        <strain evidence="9 10">CBS 269.37</strain>
    </source>
</reference>
<feature type="region of interest" description="Disordered" evidence="7">
    <location>
        <begin position="384"/>
        <end position="450"/>
    </location>
</feature>
<feature type="compositionally biased region" description="Low complexity" evidence="7">
    <location>
        <begin position="932"/>
        <end position="943"/>
    </location>
</feature>
<dbReference type="InterPro" id="IPR000209">
    <property type="entry name" value="Peptidase_S8/S53_dom"/>
</dbReference>
<keyword evidence="2" id="KW-0732">Signal</keyword>
<dbReference type="Proteomes" id="UP000077002">
    <property type="component" value="Unassembled WGS sequence"/>
</dbReference>
<feature type="compositionally biased region" description="Acidic residues" evidence="7">
    <location>
        <begin position="17"/>
        <end position="31"/>
    </location>
</feature>
<gene>
    <name evidence="9" type="ORF">AYO21_05377</name>
</gene>